<keyword evidence="2" id="KW-1185">Reference proteome</keyword>
<dbReference type="RefSeq" id="XP_037190458.1">
    <property type="nucleotide sequence ID" value="XM_037338395.1"/>
</dbReference>
<accession>A0A8H6APN9</accession>
<dbReference type="AlphaFoldDB" id="A0A8H6APN9"/>
<dbReference type="GeneID" id="59262087"/>
<organism evidence="1 2">
    <name type="scientific">Botrytis fragariae</name>
    <dbReference type="NCBI Taxonomy" id="1964551"/>
    <lineage>
        <taxon>Eukaryota</taxon>
        <taxon>Fungi</taxon>
        <taxon>Dikarya</taxon>
        <taxon>Ascomycota</taxon>
        <taxon>Pezizomycotina</taxon>
        <taxon>Leotiomycetes</taxon>
        <taxon>Helotiales</taxon>
        <taxon>Sclerotiniaceae</taxon>
        <taxon>Botrytis</taxon>
    </lineage>
</organism>
<gene>
    <name evidence="1" type="ORF">Bfra_008030</name>
</gene>
<comment type="caution">
    <text evidence="1">The sequence shown here is derived from an EMBL/GenBank/DDBJ whole genome shotgun (WGS) entry which is preliminary data.</text>
</comment>
<reference evidence="1 2" key="1">
    <citation type="journal article" date="2020" name="Phytopathology">
        <title>A high-quality genome resource of Botrytis fragariae, a new and rapidly spreading fungal pathogen causing strawberry gray mold in the U.S.A.</title>
        <authorList>
            <person name="Wu Y."/>
            <person name="Saski C.A."/>
            <person name="Schnabel G."/>
            <person name="Xiao S."/>
            <person name="Hu M."/>
        </authorList>
    </citation>
    <scope>NUCLEOTIDE SEQUENCE [LARGE SCALE GENOMIC DNA]</scope>
    <source>
        <strain evidence="1 2">BVB16</strain>
    </source>
</reference>
<sequence length="82" mass="9238">MSNSALPSILPPYLPGDHAQWTTNGNYLYVIIRTNRIEGTQGFEYMVGPPPFSTSEMVMSRAREEDLKVFIRNKSSSGDQEI</sequence>
<dbReference type="EMBL" id="JABFCT010000012">
    <property type="protein sequence ID" value="KAF5871511.1"/>
    <property type="molecule type" value="Genomic_DNA"/>
</dbReference>
<evidence type="ECO:0000313" key="2">
    <source>
        <dbReference type="Proteomes" id="UP000531561"/>
    </source>
</evidence>
<dbReference type="Proteomes" id="UP000531561">
    <property type="component" value="Unassembled WGS sequence"/>
</dbReference>
<dbReference type="OrthoDB" id="10328214at2759"/>
<proteinExistence type="predicted"/>
<evidence type="ECO:0000313" key="1">
    <source>
        <dbReference type="EMBL" id="KAF5871511.1"/>
    </source>
</evidence>
<protein>
    <submittedName>
        <fullName evidence="1">Uncharacterized protein</fullName>
    </submittedName>
</protein>
<name>A0A8H6APN9_9HELO</name>